<gene>
    <name evidence="5" type="ORF">FH608_026430</name>
</gene>
<sequence length="399" mass="41802">MTTTCALLPATFPSTPPDATAFPGRPASQVGGTTRGRSDRTVIARVKPGRFAGRRKGMRRIRYGIALTFACSALFLAGCGGGSAVESAAREPADAPAMAQGDRPKMRATPQPSKSSREKSPVSNVALTQQDRQVIYTGRLTVRAKQVPAAVQQAKQIVTSAGGHLSKEESNSAGGTKDTATLEFKIPPDKYAGVLVQLGKDLGKQLSMTQGTEDVTMKVADVESRLKSAQESLESLRTLLKKADTIGQVLEVEREISSRESDLESLQAQQKELATQVAMATLTLRLVGPVVAVEEPEEEPAGFLAGLKAGWSALVSFVQVALTVLGAVLPWLGVSLPVVVLVIFLVRRDRARRPRAPVPPRGPGGPNPGATVPPHGPGGPNPGAAMPQRGPGGPDPEAA</sequence>
<keyword evidence="3" id="KW-1133">Transmembrane helix</keyword>
<evidence type="ECO:0000313" key="6">
    <source>
        <dbReference type="Proteomes" id="UP000312512"/>
    </source>
</evidence>
<evidence type="ECO:0000256" key="3">
    <source>
        <dbReference type="SAM" id="Phobius"/>
    </source>
</evidence>
<dbReference type="OrthoDB" id="186919at2"/>
<evidence type="ECO:0000256" key="2">
    <source>
        <dbReference type="SAM" id="MobiDB-lite"/>
    </source>
</evidence>
<feature type="coiled-coil region" evidence="1">
    <location>
        <begin position="219"/>
        <end position="269"/>
    </location>
</feature>
<keyword evidence="3" id="KW-0472">Membrane</keyword>
<dbReference type="Proteomes" id="UP000312512">
    <property type="component" value="Unassembled WGS sequence"/>
</dbReference>
<accession>A0A5C4W6B6</accession>
<keyword evidence="6" id="KW-1185">Reference proteome</keyword>
<feature type="transmembrane region" description="Helical" evidence="3">
    <location>
        <begin position="63"/>
        <end position="85"/>
    </location>
</feature>
<name>A0A5C4W6B6_9ACTN</name>
<protein>
    <submittedName>
        <fullName evidence="5">DUF4349 domain-containing protein</fullName>
    </submittedName>
</protein>
<keyword evidence="3" id="KW-0812">Transmembrane</keyword>
<feature type="region of interest" description="Disordered" evidence="2">
    <location>
        <begin position="90"/>
        <end position="127"/>
    </location>
</feature>
<organism evidence="5 6">
    <name type="scientific">Nonomuraea phyllanthi</name>
    <dbReference type="NCBI Taxonomy" id="2219224"/>
    <lineage>
        <taxon>Bacteria</taxon>
        <taxon>Bacillati</taxon>
        <taxon>Actinomycetota</taxon>
        <taxon>Actinomycetes</taxon>
        <taxon>Streptosporangiales</taxon>
        <taxon>Streptosporangiaceae</taxon>
        <taxon>Nonomuraea</taxon>
    </lineage>
</organism>
<evidence type="ECO:0000313" key="5">
    <source>
        <dbReference type="EMBL" id="KAB8192232.1"/>
    </source>
</evidence>
<keyword evidence="1" id="KW-0175">Coiled coil</keyword>
<proteinExistence type="predicted"/>
<comment type="caution">
    <text evidence="5">The sequence shown here is derived from an EMBL/GenBank/DDBJ whole genome shotgun (WGS) entry which is preliminary data.</text>
</comment>
<dbReference type="Pfam" id="PF14257">
    <property type="entry name" value="DUF4349"/>
    <property type="match status" value="1"/>
</dbReference>
<feature type="region of interest" description="Disordered" evidence="2">
    <location>
        <begin position="16"/>
        <end position="39"/>
    </location>
</feature>
<dbReference type="InterPro" id="IPR025645">
    <property type="entry name" value="DUF4349"/>
</dbReference>
<dbReference type="EMBL" id="VDLX02000010">
    <property type="protein sequence ID" value="KAB8192232.1"/>
    <property type="molecule type" value="Genomic_DNA"/>
</dbReference>
<dbReference type="AlphaFoldDB" id="A0A5C4W6B6"/>
<feature type="transmembrane region" description="Helical" evidence="3">
    <location>
        <begin position="320"/>
        <end position="346"/>
    </location>
</feature>
<feature type="region of interest" description="Disordered" evidence="2">
    <location>
        <begin position="353"/>
        <end position="399"/>
    </location>
</feature>
<feature type="domain" description="DUF4349" evidence="4">
    <location>
        <begin position="132"/>
        <end position="343"/>
    </location>
</feature>
<evidence type="ECO:0000256" key="1">
    <source>
        <dbReference type="SAM" id="Coils"/>
    </source>
</evidence>
<reference evidence="5 6" key="1">
    <citation type="submission" date="2019-10" db="EMBL/GenBank/DDBJ databases">
        <title>Nonomuraea sp. nov., isolated from Phyllanthus amarus.</title>
        <authorList>
            <person name="Klykleung N."/>
            <person name="Tanasupawat S."/>
        </authorList>
    </citation>
    <scope>NUCLEOTIDE SEQUENCE [LARGE SCALE GENOMIC DNA]</scope>
    <source>
        <strain evidence="5 6">PA1-10</strain>
    </source>
</reference>
<evidence type="ECO:0000259" key="4">
    <source>
        <dbReference type="Pfam" id="PF14257"/>
    </source>
</evidence>
<feature type="compositionally biased region" description="Pro residues" evidence="2">
    <location>
        <begin position="356"/>
        <end position="366"/>
    </location>
</feature>